<keyword evidence="1" id="KW-1133">Transmembrane helix</keyword>
<evidence type="ECO:0000256" key="1">
    <source>
        <dbReference type="SAM" id="Phobius"/>
    </source>
</evidence>
<dbReference type="InterPro" id="IPR043128">
    <property type="entry name" value="Rev_trsase/Diguanyl_cyclase"/>
</dbReference>
<dbReference type="Pfam" id="PF17159">
    <property type="entry name" value="MASE3"/>
    <property type="match status" value="1"/>
</dbReference>
<comment type="caution">
    <text evidence="4">The sequence shown here is derived from an EMBL/GenBank/DDBJ whole genome shotgun (WGS) entry which is preliminary data.</text>
</comment>
<evidence type="ECO:0000313" key="4">
    <source>
        <dbReference type="EMBL" id="MBA5637682.1"/>
    </source>
</evidence>
<evidence type="ECO:0000259" key="2">
    <source>
        <dbReference type="PROSITE" id="PS50883"/>
    </source>
</evidence>
<dbReference type="InterPro" id="IPR033425">
    <property type="entry name" value="MASE3"/>
</dbReference>
<evidence type="ECO:0000313" key="5">
    <source>
        <dbReference type="Proteomes" id="UP000534388"/>
    </source>
</evidence>
<dbReference type="InterPro" id="IPR035919">
    <property type="entry name" value="EAL_sf"/>
</dbReference>
<accession>A0A7W2ES89</accession>
<keyword evidence="1" id="KW-0472">Membrane</keyword>
<dbReference type="CDD" id="cd01948">
    <property type="entry name" value="EAL"/>
    <property type="match status" value="1"/>
</dbReference>
<feature type="transmembrane region" description="Helical" evidence="1">
    <location>
        <begin position="196"/>
        <end position="215"/>
    </location>
</feature>
<feature type="domain" description="GGDEF" evidence="3">
    <location>
        <begin position="324"/>
        <end position="457"/>
    </location>
</feature>
<feature type="transmembrane region" description="Helical" evidence="1">
    <location>
        <begin position="124"/>
        <end position="144"/>
    </location>
</feature>
<dbReference type="FunFam" id="3.20.20.450:FF:000001">
    <property type="entry name" value="Cyclic di-GMP phosphodiesterase yahA"/>
    <property type="match status" value="1"/>
</dbReference>
<sequence length="728" mass="79315">MIEPAPLTSTPAVAPRSRPHAGSVLFVGLALLLVLVWLSPWTMPLKQSEVLFSAATHTVLELFAVVVAGLIFAVSWNAHQRERAGNTMILACGFLAVGLIDLAHLLSYKGMPDFVTPAAPQKAIAFWLCARYTAALTLLVVALRPWTRFRSDATRYLMLAAALSLTAAVYVLQLYAPQIWPVMFVPGQGLTPIKLVAEYGIVAMLLVPLALFWRAPASEATPLLRATAITILSELCFTLYANVNDIFSLLGHLYKVVAYGYIYQAVFVSSVREPFLRLSAAMRQQRAAEDRLQFLAYHDPLTELPNRLMARTSFRDAVARQRSGRVALVFIDLDNFKQINDSLGHLQGDLVLQEMANRLRALAPPGATVSRQGGDEFLLVWSGVTDAAALAPVLDMLLNRLQEPIMLAGQELATTVSAGIALSPDDGADFDTLLQKADTAMYHAKHQGRNTWCTFAPSMLSDAADRLDIRNGLAQALQRDELMLYYQPQIDLATGRLIGVEALIRWQRPGHGLVSPARFIPVAEECGLIVPIGAWVLRTACRQMAQWRAAGAPPMVVAVNLSALQFGRGDLEQDVHAALEQAGLPAGWLELELTESILLQNPEQVLAIVQRLRKLGVSLSVDDFGTGYSSLAYLKQFAVDKLKIDQSFVRAIDAHPDDTAIVRAIVQMAHSLGLKTIAEGVENAAVLELLRKLGCDEVQGYHYARPLPAADTLSFILAAQQGAAPATA</sequence>
<dbReference type="SUPFAM" id="SSF141868">
    <property type="entry name" value="EAL domain-like"/>
    <property type="match status" value="1"/>
</dbReference>
<organism evidence="4 5">
    <name type="scientific">Rugamonas brunnea</name>
    <dbReference type="NCBI Taxonomy" id="2758569"/>
    <lineage>
        <taxon>Bacteria</taxon>
        <taxon>Pseudomonadati</taxon>
        <taxon>Pseudomonadota</taxon>
        <taxon>Betaproteobacteria</taxon>
        <taxon>Burkholderiales</taxon>
        <taxon>Oxalobacteraceae</taxon>
        <taxon>Telluria group</taxon>
        <taxon>Rugamonas</taxon>
    </lineage>
</organism>
<feature type="transmembrane region" description="Helical" evidence="1">
    <location>
        <begin position="21"/>
        <end position="38"/>
    </location>
</feature>
<dbReference type="AlphaFoldDB" id="A0A7W2ES89"/>
<keyword evidence="1" id="KW-0812">Transmembrane</keyword>
<keyword evidence="5" id="KW-1185">Reference proteome</keyword>
<dbReference type="Pfam" id="PF00990">
    <property type="entry name" value="GGDEF"/>
    <property type="match status" value="1"/>
</dbReference>
<evidence type="ECO:0000259" key="3">
    <source>
        <dbReference type="PROSITE" id="PS50887"/>
    </source>
</evidence>
<feature type="domain" description="EAL" evidence="2">
    <location>
        <begin position="466"/>
        <end position="720"/>
    </location>
</feature>
<dbReference type="InterPro" id="IPR001633">
    <property type="entry name" value="EAL_dom"/>
</dbReference>
<dbReference type="Proteomes" id="UP000534388">
    <property type="component" value="Unassembled WGS sequence"/>
</dbReference>
<dbReference type="SMART" id="SM00267">
    <property type="entry name" value="GGDEF"/>
    <property type="match status" value="1"/>
</dbReference>
<dbReference type="RefSeq" id="WP_182162509.1">
    <property type="nucleotide sequence ID" value="NZ_JACEZT010000006.1"/>
</dbReference>
<feature type="transmembrane region" description="Helical" evidence="1">
    <location>
        <begin position="156"/>
        <end position="176"/>
    </location>
</feature>
<dbReference type="SUPFAM" id="SSF55073">
    <property type="entry name" value="Nucleotide cyclase"/>
    <property type="match status" value="1"/>
</dbReference>
<dbReference type="Pfam" id="PF00563">
    <property type="entry name" value="EAL"/>
    <property type="match status" value="1"/>
</dbReference>
<dbReference type="Gene3D" id="3.20.20.450">
    <property type="entry name" value="EAL domain"/>
    <property type="match status" value="1"/>
</dbReference>
<dbReference type="PANTHER" id="PTHR44757">
    <property type="entry name" value="DIGUANYLATE CYCLASE DGCP"/>
    <property type="match status" value="1"/>
</dbReference>
<name>A0A7W2ES89_9BURK</name>
<dbReference type="InterPro" id="IPR029787">
    <property type="entry name" value="Nucleotide_cyclase"/>
</dbReference>
<reference evidence="4 5" key="1">
    <citation type="submission" date="2020-07" db="EMBL/GenBank/DDBJ databases">
        <title>Novel species isolated from subtropical streams in China.</title>
        <authorList>
            <person name="Lu H."/>
        </authorList>
    </citation>
    <scope>NUCLEOTIDE SEQUENCE [LARGE SCALE GENOMIC DNA]</scope>
    <source>
        <strain evidence="4 5">LX20W</strain>
    </source>
</reference>
<feature type="transmembrane region" description="Helical" evidence="1">
    <location>
        <begin position="88"/>
        <end position="108"/>
    </location>
</feature>
<dbReference type="SMART" id="SM00052">
    <property type="entry name" value="EAL"/>
    <property type="match status" value="1"/>
</dbReference>
<dbReference type="PROSITE" id="PS50883">
    <property type="entry name" value="EAL"/>
    <property type="match status" value="1"/>
</dbReference>
<protein>
    <submittedName>
        <fullName evidence="4">EAL domain-containing protein</fullName>
    </submittedName>
</protein>
<proteinExistence type="predicted"/>
<dbReference type="NCBIfam" id="TIGR00254">
    <property type="entry name" value="GGDEF"/>
    <property type="match status" value="1"/>
</dbReference>
<dbReference type="CDD" id="cd01949">
    <property type="entry name" value="GGDEF"/>
    <property type="match status" value="1"/>
</dbReference>
<dbReference type="InterPro" id="IPR000160">
    <property type="entry name" value="GGDEF_dom"/>
</dbReference>
<dbReference type="Gene3D" id="3.30.70.270">
    <property type="match status" value="1"/>
</dbReference>
<dbReference type="PANTHER" id="PTHR44757:SF2">
    <property type="entry name" value="BIOFILM ARCHITECTURE MAINTENANCE PROTEIN MBAA"/>
    <property type="match status" value="1"/>
</dbReference>
<dbReference type="PROSITE" id="PS50887">
    <property type="entry name" value="GGDEF"/>
    <property type="match status" value="1"/>
</dbReference>
<dbReference type="InterPro" id="IPR052155">
    <property type="entry name" value="Biofilm_reg_signaling"/>
</dbReference>
<gene>
    <name evidence="4" type="ORF">H3H37_11510</name>
</gene>
<feature type="transmembrane region" description="Helical" evidence="1">
    <location>
        <begin position="50"/>
        <end position="76"/>
    </location>
</feature>
<dbReference type="EMBL" id="JACEZT010000006">
    <property type="protein sequence ID" value="MBA5637682.1"/>
    <property type="molecule type" value="Genomic_DNA"/>
</dbReference>